<dbReference type="Pfam" id="PF01479">
    <property type="entry name" value="S4"/>
    <property type="match status" value="1"/>
</dbReference>
<dbReference type="InterPro" id="IPR006145">
    <property type="entry name" value="PsdUridine_synth_RsuA/RluA"/>
</dbReference>
<dbReference type="NCBIfam" id="TIGR00093">
    <property type="entry name" value="pseudouridine synthase"/>
    <property type="match status" value="1"/>
</dbReference>
<feature type="region of interest" description="Disordered" evidence="9">
    <location>
        <begin position="258"/>
        <end position="398"/>
    </location>
</feature>
<dbReference type="InterPro" id="IPR042092">
    <property type="entry name" value="PsdUridine_s_RsuA/RluB/E/F_cat"/>
</dbReference>
<dbReference type="CDD" id="cd00165">
    <property type="entry name" value="S4"/>
    <property type="match status" value="1"/>
</dbReference>
<evidence type="ECO:0000256" key="1">
    <source>
        <dbReference type="ARBA" id="ARBA00008348"/>
    </source>
</evidence>
<dbReference type="EC" id="5.4.99.-" evidence="8"/>
<evidence type="ECO:0000256" key="3">
    <source>
        <dbReference type="ARBA" id="ARBA00022884"/>
    </source>
</evidence>
<dbReference type="CDD" id="cd02556">
    <property type="entry name" value="PseudoU_synth_RluB"/>
    <property type="match status" value="1"/>
</dbReference>
<dbReference type="GO" id="GO:0160139">
    <property type="term" value="F:23S rRNA pseudouridine(2605) synthase activity"/>
    <property type="evidence" value="ECO:0007669"/>
    <property type="project" value="UniProtKB-EC"/>
</dbReference>
<name>A0AAW7X9A5_9GAMM</name>
<evidence type="ECO:0000259" key="10">
    <source>
        <dbReference type="SMART" id="SM00363"/>
    </source>
</evidence>
<dbReference type="NCBIfam" id="NF007976">
    <property type="entry name" value="PRK10700.1"/>
    <property type="match status" value="1"/>
</dbReference>
<evidence type="ECO:0000313" key="11">
    <source>
        <dbReference type="EMBL" id="MDO6424202.1"/>
    </source>
</evidence>
<dbReference type="Proteomes" id="UP001169760">
    <property type="component" value="Unassembled WGS sequence"/>
</dbReference>
<reference evidence="11" key="1">
    <citation type="submission" date="2023-07" db="EMBL/GenBank/DDBJ databases">
        <title>Genome content predicts the carbon catabolic preferences of heterotrophic bacteria.</title>
        <authorList>
            <person name="Gralka M."/>
        </authorList>
    </citation>
    <scope>NUCLEOTIDE SEQUENCE</scope>
    <source>
        <strain evidence="11">I3M17_2</strain>
    </source>
</reference>
<dbReference type="InterPro" id="IPR018496">
    <property type="entry name" value="PsdUridine_synth_RsuA/RluB_CS"/>
</dbReference>
<dbReference type="Pfam" id="PF00849">
    <property type="entry name" value="PseudoU_synth_2"/>
    <property type="match status" value="1"/>
</dbReference>
<accession>A0AAW7X9A5</accession>
<dbReference type="PROSITE" id="PS01149">
    <property type="entry name" value="PSI_RSU"/>
    <property type="match status" value="1"/>
</dbReference>
<evidence type="ECO:0000313" key="12">
    <source>
        <dbReference type="Proteomes" id="UP001169760"/>
    </source>
</evidence>
<dbReference type="InterPro" id="IPR036986">
    <property type="entry name" value="S4_RNA-bd_sf"/>
</dbReference>
<keyword evidence="3 7" id="KW-0694">RNA-binding</keyword>
<dbReference type="FunFam" id="3.10.290.10:FF:000003">
    <property type="entry name" value="Pseudouridine synthase"/>
    <property type="match status" value="1"/>
</dbReference>
<feature type="region of interest" description="Disordered" evidence="9">
    <location>
        <begin position="1"/>
        <end position="26"/>
    </location>
</feature>
<dbReference type="PROSITE" id="PS50889">
    <property type="entry name" value="S4"/>
    <property type="match status" value="1"/>
</dbReference>
<proteinExistence type="inferred from homology"/>
<dbReference type="Gene3D" id="3.30.70.1560">
    <property type="entry name" value="Alpha-L RNA-binding motif"/>
    <property type="match status" value="1"/>
</dbReference>
<evidence type="ECO:0000256" key="7">
    <source>
        <dbReference type="PROSITE-ProRule" id="PRU00182"/>
    </source>
</evidence>
<evidence type="ECO:0000256" key="8">
    <source>
        <dbReference type="RuleBase" id="RU003887"/>
    </source>
</evidence>
<protein>
    <recommendedName>
        <fullName evidence="8">Pseudouridine synthase</fullName>
        <ecNumber evidence="8">5.4.99.-</ecNumber>
    </recommendedName>
</protein>
<comment type="function">
    <text evidence="6">Responsible for synthesis of pseudouridine from uracil-2605 in 23S ribosomal RNA.</text>
</comment>
<dbReference type="AlphaFoldDB" id="A0AAW7X9A5"/>
<keyword evidence="4 8" id="KW-0413">Isomerase</keyword>
<evidence type="ECO:0000256" key="4">
    <source>
        <dbReference type="ARBA" id="ARBA00023235"/>
    </source>
</evidence>
<dbReference type="InterPro" id="IPR020094">
    <property type="entry name" value="TruA/RsuA/RluB/E/F_N"/>
</dbReference>
<evidence type="ECO:0000256" key="6">
    <source>
        <dbReference type="ARBA" id="ARBA00037383"/>
    </source>
</evidence>
<dbReference type="SUPFAM" id="SSF55120">
    <property type="entry name" value="Pseudouridine synthase"/>
    <property type="match status" value="1"/>
</dbReference>
<dbReference type="SMART" id="SM00363">
    <property type="entry name" value="S4"/>
    <property type="match status" value="1"/>
</dbReference>
<evidence type="ECO:0000256" key="9">
    <source>
        <dbReference type="SAM" id="MobiDB-lite"/>
    </source>
</evidence>
<sequence length="398" mass="44905">MKTTDPSPQDEKLQKVLARAGQGSRREMERAIAEGRVKVNGVVATLGDRVTESDKIQVDDQYIRVKKGEADTTRVILYNKPEGQICSRNDPEGRPTVYDNLPRLKSGRWISVGRLDFNTSGLLLFTNDGELAHKLMHPSSNIDREYLVRVQGEVDGDMLQRLRDGVLLEDGLAKFTDIVPGAQEGSNRWFYCVVMEGKNREVRRLWESQECRVSRLKRVRYGNIFIPSNVRVGQWIELEDKELKELCQTADIPVPDRKFSAGLQDFRDRQRRRLESPGSKRSSRPNTKVPDARSRPSSAHFDPEVTADKAATPNAPKARVNTRSAPNFDNGSDTRQPKPRQQASKKTNSRNKDRRDEFDVFTGELGTNRRSDKAKPSANRGDKPGKGPAGGRGSKPRR</sequence>
<dbReference type="InterPro" id="IPR000748">
    <property type="entry name" value="PsdUridine_synth_RsuA/RluB/E/F"/>
</dbReference>
<dbReference type="Gene3D" id="3.10.290.10">
    <property type="entry name" value="RNA-binding S4 domain"/>
    <property type="match status" value="1"/>
</dbReference>
<organism evidence="11 12">
    <name type="scientific">Saccharophagus degradans</name>
    <dbReference type="NCBI Taxonomy" id="86304"/>
    <lineage>
        <taxon>Bacteria</taxon>
        <taxon>Pseudomonadati</taxon>
        <taxon>Pseudomonadota</taxon>
        <taxon>Gammaproteobacteria</taxon>
        <taxon>Cellvibrionales</taxon>
        <taxon>Cellvibrionaceae</taxon>
        <taxon>Saccharophagus</taxon>
    </lineage>
</organism>
<dbReference type="InterPro" id="IPR050343">
    <property type="entry name" value="RsuA_PseudoU_synthase"/>
</dbReference>
<feature type="compositionally biased region" description="Basic and acidic residues" evidence="9">
    <location>
        <begin position="367"/>
        <end position="385"/>
    </location>
</feature>
<comment type="similarity">
    <text evidence="1 8">Belongs to the pseudouridine synthase RsuA family.</text>
</comment>
<dbReference type="FunFam" id="3.30.70.580:FF:000009">
    <property type="entry name" value="Pseudouridine synthase"/>
    <property type="match status" value="1"/>
</dbReference>
<comment type="caution">
    <text evidence="11">The sequence shown here is derived from an EMBL/GenBank/DDBJ whole genome shotgun (WGS) entry which is preliminary data.</text>
</comment>
<dbReference type="PANTHER" id="PTHR47683:SF3">
    <property type="entry name" value="RIBOSOMAL LARGE SUBUNIT PSEUDOURIDINE SYNTHASE B"/>
    <property type="match status" value="1"/>
</dbReference>
<dbReference type="SUPFAM" id="SSF55174">
    <property type="entry name" value="Alpha-L RNA-binding motif"/>
    <property type="match status" value="1"/>
</dbReference>
<dbReference type="InterPro" id="IPR020103">
    <property type="entry name" value="PsdUridine_synth_cat_dom_sf"/>
</dbReference>
<keyword evidence="2" id="KW-0698">rRNA processing</keyword>
<dbReference type="Gene3D" id="3.30.70.580">
    <property type="entry name" value="Pseudouridine synthase I, catalytic domain, N-terminal subdomain"/>
    <property type="match status" value="1"/>
</dbReference>
<dbReference type="PANTHER" id="PTHR47683">
    <property type="entry name" value="PSEUDOURIDINE SYNTHASE FAMILY PROTEIN-RELATED"/>
    <property type="match status" value="1"/>
</dbReference>
<gene>
    <name evidence="11" type="ORF">Q4521_17085</name>
</gene>
<feature type="compositionally biased region" description="Gly residues" evidence="9">
    <location>
        <begin position="387"/>
        <end position="398"/>
    </location>
</feature>
<dbReference type="GO" id="GO:0005829">
    <property type="term" value="C:cytosol"/>
    <property type="evidence" value="ECO:0007669"/>
    <property type="project" value="UniProtKB-ARBA"/>
</dbReference>
<evidence type="ECO:0000256" key="5">
    <source>
        <dbReference type="ARBA" id="ARBA00036944"/>
    </source>
</evidence>
<dbReference type="GO" id="GO:0000455">
    <property type="term" value="P:enzyme-directed rRNA pseudouridine synthesis"/>
    <property type="evidence" value="ECO:0007669"/>
    <property type="project" value="UniProtKB-ARBA"/>
</dbReference>
<comment type="catalytic activity">
    <reaction evidence="5">
        <text>uridine(2605) in 23S rRNA = pseudouridine(2605) in 23S rRNA</text>
        <dbReference type="Rhea" id="RHEA:42520"/>
        <dbReference type="Rhea" id="RHEA-COMP:10095"/>
        <dbReference type="Rhea" id="RHEA-COMP:10096"/>
        <dbReference type="ChEBI" id="CHEBI:65314"/>
        <dbReference type="ChEBI" id="CHEBI:65315"/>
        <dbReference type="EC" id="5.4.99.22"/>
    </reaction>
</comment>
<evidence type="ECO:0000256" key="2">
    <source>
        <dbReference type="ARBA" id="ARBA00022552"/>
    </source>
</evidence>
<feature type="domain" description="RNA-binding S4" evidence="10">
    <location>
        <begin position="11"/>
        <end position="71"/>
    </location>
</feature>
<feature type="compositionally biased region" description="Polar residues" evidence="9">
    <location>
        <begin position="321"/>
        <end position="346"/>
    </location>
</feature>
<dbReference type="GO" id="GO:0003723">
    <property type="term" value="F:RNA binding"/>
    <property type="evidence" value="ECO:0007669"/>
    <property type="project" value="UniProtKB-KW"/>
</dbReference>
<dbReference type="EMBL" id="JAUOPB010000013">
    <property type="protein sequence ID" value="MDO6424202.1"/>
    <property type="molecule type" value="Genomic_DNA"/>
</dbReference>
<dbReference type="FunFam" id="3.30.70.1560:FF:000001">
    <property type="entry name" value="Pseudouridine synthase"/>
    <property type="match status" value="1"/>
</dbReference>
<dbReference type="InterPro" id="IPR002942">
    <property type="entry name" value="S4_RNA-bd"/>
</dbReference>